<dbReference type="RefSeq" id="WP_171241739.1">
    <property type="nucleotide sequence ID" value="NZ_JABEPQ010000001.1"/>
</dbReference>
<keyword evidence="3" id="KW-1185">Reference proteome</keyword>
<gene>
    <name evidence="2" type="ORF">HJG52_01090</name>
</gene>
<comment type="caution">
    <text evidence="2">The sequence shown here is derived from an EMBL/GenBank/DDBJ whole genome shotgun (WGS) entry which is preliminary data.</text>
</comment>
<dbReference type="Proteomes" id="UP000588586">
    <property type="component" value="Unassembled WGS sequence"/>
</dbReference>
<sequence>MSNSMQHNEGTNIGAPTYPARPAWSSPEFDEPARGGDQHPDDRGCWYESARVDTWAPAETDKAIEVFVQGFRHDNGDDWRDLVRASGTAPGFVGGVALELADARRLAKALEAACDLLEGLR</sequence>
<evidence type="ECO:0000256" key="1">
    <source>
        <dbReference type="SAM" id="MobiDB-lite"/>
    </source>
</evidence>
<proteinExistence type="predicted"/>
<evidence type="ECO:0000313" key="3">
    <source>
        <dbReference type="Proteomes" id="UP000588586"/>
    </source>
</evidence>
<protein>
    <submittedName>
        <fullName evidence="2">Uncharacterized protein</fullName>
    </submittedName>
</protein>
<feature type="compositionally biased region" description="Basic and acidic residues" evidence="1">
    <location>
        <begin position="31"/>
        <end position="45"/>
    </location>
</feature>
<organism evidence="2 3">
    <name type="scientific">Knoellia koreensis</name>
    <dbReference type="NCBI Taxonomy" id="2730921"/>
    <lineage>
        <taxon>Bacteria</taxon>
        <taxon>Bacillati</taxon>
        <taxon>Actinomycetota</taxon>
        <taxon>Actinomycetes</taxon>
        <taxon>Micrococcales</taxon>
        <taxon>Intrasporangiaceae</taxon>
        <taxon>Knoellia</taxon>
    </lineage>
</organism>
<accession>A0A849HEG7</accession>
<feature type="region of interest" description="Disordered" evidence="1">
    <location>
        <begin position="1"/>
        <end position="45"/>
    </location>
</feature>
<dbReference type="AlphaFoldDB" id="A0A849HEG7"/>
<dbReference type="EMBL" id="JABEPQ010000001">
    <property type="protein sequence ID" value="NNM44601.1"/>
    <property type="molecule type" value="Genomic_DNA"/>
</dbReference>
<evidence type="ECO:0000313" key="2">
    <source>
        <dbReference type="EMBL" id="NNM44601.1"/>
    </source>
</evidence>
<reference evidence="2 3" key="1">
    <citation type="submission" date="2020-04" db="EMBL/GenBank/DDBJ databases">
        <title>Knoellia sp. isolate from air conditioner.</title>
        <authorList>
            <person name="Chea S."/>
            <person name="Kim D.-U."/>
        </authorList>
    </citation>
    <scope>NUCLEOTIDE SEQUENCE [LARGE SCALE GENOMIC DNA]</scope>
    <source>
        <strain evidence="2 3">DB2414S</strain>
    </source>
</reference>
<name>A0A849HEG7_9MICO</name>
<feature type="compositionally biased region" description="Polar residues" evidence="1">
    <location>
        <begin position="1"/>
        <end position="11"/>
    </location>
</feature>